<dbReference type="GO" id="GO:0003723">
    <property type="term" value="F:RNA binding"/>
    <property type="evidence" value="ECO:0007669"/>
    <property type="project" value="InterPro"/>
</dbReference>
<dbReference type="InterPro" id="IPR046761">
    <property type="entry name" value="Tab2-like_C"/>
</dbReference>
<dbReference type="Proteomes" id="UP001224775">
    <property type="component" value="Unassembled WGS sequence"/>
</dbReference>
<dbReference type="PANTHER" id="PTHR34556">
    <property type="match status" value="1"/>
</dbReference>
<sequence>MNAINWSTSCSPLKVLLCTLLLSCVTIRSSSAFNTPPSAAVRHSNSVQSSIITASSSLSSASPETAVNELNWDKVTDEWELDCYSRPVLVDGKKKLWEILLTDSSGNMRIQRVLPSNKVNSREVRRVVEEIIDNSEVKPSTIRFFRGAMFNMINIALSEIDVVARPSRCTFALAQWIEERNRDVYPKMDGYRPTMGGVGGIGGTFLDIRTAVKLPDALRGEKYAFVGLPLAEFMEGGGIDASNVGVGRLAPVDNTLPADSFVQGVVILTPRAKALASWLAGTEVAGLKADLRKRELVMETDIDNQYLMAKLNDEQRREAAVYEEGKDALGGLHFISVQKDEDDDPAGFWLLREIPVNL</sequence>
<feature type="domain" description="RNA-binding protein Tab2/Atab2 C-terminal" evidence="3">
    <location>
        <begin position="206"/>
        <end position="352"/>
    </location>
</feature>
<reference evidence="4" key="1">
    <citation type="submission" date="2023-06" db="EMBL/GenBank/DDBJ databases">
        <title>Survivors Of The Sea: Transcriptome response of Skeletonema marinoi to long-term dormancy.</title>
        <authorList>
            <person name="Pinder M.I.M."/>
            <person name="Kourtchenko O."/>
            <person name="Robertson E.K."/>
            <person name="Larsson T."/>
            <person name="Maumus F."/>
            <person name="Osuna-Cruz C.M."/>
            <person name="Vancaester E."/>
            <person name="Stenow R."/>
            <person name="Vandepoele K."/>
            <person name="Ploug H."/>
            <person name="Bruchert V."/>
            <person name="Godhe A."/>
            <person name="Topel M."/>
        </authorList>
    </citation>
    <scope>NUCLEOTIDE SEQUENCE</scope>
    <source>
        <strain evidence="4">R05AC</strain>
    </source>
</reference>
<keyword evidence="1" id="KW-0732">Signal</keyword>
<dbReference type="InterPro" id="IPR046760">
    <property type="entry name" value="Tab2-like_N"/>
</dbReference>
<name>A0AAD9DHV6_9STRA</name>
<proteinExistence type="predicted"/>
<dbReference type="Pfam" id="PF06485">
    <property type="entry name" value="Tab2-like_N"/>
    <property type="match status" value="1"/>
</dbReference>
<evidence type="ECO:0000313" key="5">
    <source>
        <dbReference type="Proteomes" id="UP001224775"/>
    </source>
</evidence>
<accession>A0AAD9DHV6</accession>
<protein>
    <submittedName>
        <fullName evidence="4">DUF1092 domain-containing protein</fullName>
    </submittedName>
</protein>
<evidence type="ECO:0000259" key="3">
    <source>
        <dbReference type="Pfam" id="PF20429"/>
    </source>
</evidence>
<evidence type="ECO:0000259" key="2">
    <source>
        <dbReference type="Pfam" id="PF06485"/>
    </source>
</evidence>
<feature type="signal peptide" evidence="1">
    <location>
        <begin position="1"/>
        <end position="32"/>
    </location>
</feature>
<feature type="chain" id="PRO_5042028648" evidence="1">
    <location>
        <begin position="33"/>
        <end position="358"/>
    </location>
</feature>
<feature type="domain" description="RNA-binding protein Tab2-like N-terminal" evidence="2">
    <location>
        <begin position="79"/>
        <end position="180"/>
    </location>
</feature>
<evidence type="ECO:0000313" key="4">
    <source>
        <dbReference type="EMBL" id="KAK1748376.1"/>
    </source>
</evidence>
<dbReference type="InterPro" id="IPR009472">
    <property type="entry name" value="Tab2-like"/>
</dbReference>
<evidence type="ECO:0000256" key="1">
    <source>
        <dbReference type="SAM" id="SignalP"/>
    </source>
</evidence>
<dbReference type="Pfam" id="PF20429">
    <property type="entry name" value="Tab2-like_C"/>
    <property type="match status" value="1"/>
</dbReference>
<keyword evidence="5" id="KW-1185">Reference proteome</keyword>
<dbReference type="PANTHER" id="PTHR34556:SF2">
    <property type="entry name" value="PROTEIN TAB2 HOMOLOG, CHLOROPLASTIC"/>
    <property type="match status" value="1"/>
</dbReference>
<organism evidence="4 5">
    <name type="scientific">Skeletonema marinoi</name>
    <dbReference type="NCBI Taxonomy" id="267567"/>
    <lineage>
        <taxon>Eukaryota</taxon>
        <taxon>Sar</taxon>
        <taxon>Stramenopiles</taxon>
        <taxon>Ochrophyta</taxon>
        <taxon>Bacillariophyta</taxon>
        <taxon>Coscinodiscophyceae</taxon>
        <taxon>Thalassiosirophycidae</taxon>
        <taxon>Thalassiosirales</taxon>
        <taxon>Skeletonemataceae</taxon>
        <taxon>Skeletonema</taxon>
        <taxon>Skeletonema marinoi-dohrnii complex</taxon>
    </lineage>
</organism>
<dbReference type="AlphaFoldDB" id="A0AAD9DHV6"/>
<comment type="caution">
    <text evidence="4">The sequence shown here is derived from an EMBL/GenBank/DDBJ whole genome shotgun (WGS) entry which is preliminary data.</text>
</comment>
<gene>
    <name evidence="4" type="ORF">QTG54_000315</name>
</gene>
<dbReference type="EMBL" id="JATAAI010000001">
    <property type="protein sequence ID" value="KAK1748376.1"/>
    <property type="molecule type" value="Genomic_DNA"/>
</dbReference>